<dbReference type="InterPro" id="IPR012338">
    <property type="entry name" value="Beta-lactam/transpept-like"/>
</dbReference>
<dbReference type="Proteomes" id="UP000620124">
    <property type="component" value="Unassembled WGS sequence"/>
</dbReference>
<evidence type="ECO:0000313" key="2">
    <source>
        <dbReference type="Proteomes" id="UP000620124"/>
    </source>
</evidence>
<keyword evidence="2" id="KW-1185">Reference proteome</keyword>
<reference evidence="1" key="1">
    <citation type="submission" date="2020-05" db="EMBL/GenBank/DDBJ databases">
        <title>Mycena genomes resolve the evolution of fungal bioluminescence.</title>
        <authorList>
            <person name="Tsai I.J."/>
        </authorList>
    </citation>
    <scope>NUCLEOTIDE SEQUENCE</scope>
    <source>
        <strain evidence="1">CCC161011</strain>
    </source>
</reference>
<dbReference type="OrthoDB" id="5946976at2759"/>
<proteinExistence type="predicted"/>
<dbReference type="SUPFAM" id="SSF56601">
    <property type="entry name" value="beta-lactamase/transpeptidase-like"/>
    <property type="match status" value="1"/>
</dbReference>
<evidence type="ECO:0000313" key="1">
    <source>
        <dbReference type="EMBL" id="KAF7334485.1"/>
    </source>
</evidence>
<accession>A0A8H6X4S8</accession>
<dbReference type="Gene3D" id="3.40.710.10">
    <property type="entry name" value="DD-peptidase/beta-lactamase superfamily"/>
    <property type="match status" value="1"/>
</dbReference>
<gene>
    <name evidence="1" type="ORF">MVEN_02278000</name>
</gene>
<comment type="caution">
    <text evidence="1">The sequence shown here is derived from an EMBL/GenBank/DDBJ whole genome shotgun (WGS) entry which is preliminary data.</text>
</comment>
<sequence length="93" mass="10041">MVRLILDIVNEFNTPGGVGITVVRKTTEGTWQRESKGYGNATVHGDKVTADTLFSIGSNSKLFNVLAIGHLISNETLTPRISWTSKIVSIIPG</sequence>
<protein>
    <submittedName>
        <fullName evidence="1">Beta-lactamase/transpeptidase-like protein</fullName>
    </submittedName>
</protein>
<dbReference type="AlphaFoldDB" id="A0A8H6X4S8"/>
<dbReference type="EMBL" id="JACAZI010000026">
    <property type="protein sequence ID" value="KAF7334485.1"/>
    <property type="molecule type" value="Genomic_DNA"/>
</dbReference>
<organism evidence="1 2">
    <name type="scientific">Mycena venus</name>
    <dbReference type="NCBI Taxonomy" id="2733690"/>
    <lineage>
        <taxon>Eukaryota</taxon>
        <taxon>Fungi</taxon>
        <taxon>Dikarya</taxon>
        <taxon>Basidiomycota</taxon>
        <taxon>Agaricomycotina</taxon>
        <taxon>Agaricomycetes</taxon>
        <taxon>Agaricomycetidae</taxon>
        <taxon>Agaricales</taxon>
        <taxon>Marasmiineae</taxon>
        <taxon>Mycenaceae</taxon>
        <taxon>Mycena</taxon>
    </lineage>
</organism>
<name>A0A8H6X4S8_9AGAR</name>